<dbReference type="Proteomes" id="UP000295793">
    <property type="component" value="Unassembled WGS sequence"/>
</dbReference>
<dbReference type="Gene3D" id="3.40.190.10">
    <property type="entry name" value="Periplasmic binding protein-like II"/>
    <property type="match status" value="1"/>
</dbReference>
<dbReference type="RefSeq" id="WP_279389145.1">
    <property type="nucleotide sequence ID" value="NZ_SLZR01000023.1"/>
</dbReference>
<gene>
    <name evidence="2" type="ORF">BCF53_1235</name>
</gene>
<dbReference type="EMBL" id="SLZR01000023">
    <property type="protein sequence ID" value="TCS36683.1"/>
    <property type="molecule type" value="Genomic_DNA"/>
</dbReference>
<accession>A0A4R3HVT8</accession>
<evidence type="ECO:0000313" key="3">
    <source>
        <dbReference type="Proteomes" id="UP000295793"/>
    </source>
</evidence>
<evidence type="ECO:0000313" key="2">
    <source>
        <dbReference type="EMBL" id="TCS36683.1"/>
    </source>
</evidence>
<dbReference type="SUPFAM" id="SSF53850">
    <property type="entry name" value="Periplasmic binding protein-like II"/>
    <property type="match status" value="1"/>
</dbReference>
<proteinExistence type="predicted"/>
<evidence type="ECO:0000259" key="1">
    <source>
        <dbReference type="Pfam" id="PF04069"/>
    </source>
</evidence>
<sequence length="328" mass="34951">MKTLNIKSLKELAMKSKKSTGTRLLGALMGGALAISSAVPGMAFAASSEPVVVASKIDGEGALLGNILVLMLEKANIPYVDKVQMGATNVVRQALLAGEIDIYPEYTGNVAFMMNDPVNPAWKNWQQGYDLAKKLDFDANKLVWLQPSPANNTWAIAVREDVADKYKLSSLSDLPSALDSGMKFKIATSAEFVERADALPSFENTYDFKLTQDQILAFPGGDTTVFIKSAAENNSGVNAAVVYGTDGSVSALGLKVLDDPNGAQPVYAPAPVVRASVLESHPEIAELLDPVFDTLTTETLQNLNGAVSIDGIDAKTVAREYLTSKGFL</sequence>
<organism evidence="2 3">
    <name type="scientific">Reinekea marinisedimentorum</name>
    <dbReference type="NCBI Taxonomy" id="230495"/>
    <lineage>
        <taxon>Bacteria</taxon>
        <taxon>Pseudomonadati</taxon>
        <taxon>Pseudomonadota</taxon>
        <taxon>Gammaproteobacteria</taxon>
        <taxon>Oceanospirillales</taxon>
        <taxon>Saccharospirillaceae</taxon>
        <taxon>Reinekea</taxon>
    </lineage>
</organism>
<dbReference type="Gene3D" id="3.40.190.120">
    <property type="entry name" value="Osmoprotection protein (prox), domain 2"/>
    <property type="match status" value="1"/>
</dbReference>
<dbReference type="AlphaFoldDB" id="A0A4R3HVT8"/>
<dbReference type="CDD" id="cd13616">
    <property type="entry name" value="PBP2_OsmF"/>
    <property type="match status" value="1"/>
</dbReference>
<dbReference type="Pfam" id="PF04069">
    <property type="entry name" value="OpuAC"/>
    <property type="match status" value="1"/>
</dbReference>
<dbReference type="GO" id="GO:0022857">
    <property type="term" value="F:transmembrane transporter activity"/>
    <property type="evidence" value="ECO:0007669"/>
    <property type="project" value="InterPro"/>
</dbReference>
<comment type="caution">
    <text evidence="2">The sequence shown here is derived from an EMBL/GenBank/DDBJ whole genome shotgun (WGS) entry which is preliminary data.</text>
</comment>
<dbReference type="InterPro" id="IPR007210">
    <property type="entry name" value="ABC_Gly_betaine_transp_sub-bd"/>
</dbReference>
<dbReference type="GO" id="GO:0043190">
    <property type="term" value="C:ATP-binding cassette (ABC) transporter complex"/>
    <property type="evidence" value="ECO:0007669"/>
    <property type="project" value="InterPro"/>
</dbReference>
<feature type="domain" description="ABC-type glycine betaine transport system substrate-binding" evidence="1">
    <location>
        <begin position="50"/>
        <end position="323"/>
    </location>
</feature>
<keyword evidence="3" id="KW-1185">Reference proteome</keyword>
<name>A0A4R3HVT8_9GAMM</name>
<reference evidence="2 3" key="1">
    <citation type="submission" date="2019-03" db="EMBL/GenBank/DDBJ databases">
        <title>Genomic Encyclopedia of Archaeal and Bacterial Type Strains, Phase II (KMG-II): from individual species to whole genera.</title>
        <authorList>
            <person name="Goeker M."/>
        </authorList>
    </citation>
    <scope>NUCLEOTIDE SEQUENCE [LARGE SCALE GENOMIC DNA]</scope>
    <source>
        <strain evidence="2 3">DSM 15388</strain>
    </source>
</reference>
<protein>
    <submittedName>
        <fullName evidence="2">Osmoprotectant transport system substrate-binding protein</fullName>
    </submittedName>
</protein>